<evidence type="ECO:0000313" key="2">
    <source>
        <dbReference type="Proteomes" id="UP001596166"/>
    </source>
</evidence>
<dbReference type="EMBL" id="JBHSLC010000002">
    <property type="protein sequence ID" value="MFC5353549.1"/>
    <property type="molecule type" value="Genomic_DNA"/>
</dbReference>
<accession>A0ABW0FYF3</accession>
<protein>
    <submittedName>
        <fullName evidence="1">Uncharacterized protein</fullName>
    </submittedName>
</protein>
<dbReference type="Proteomes" id="UP001596166">
    <property type="component" value="Unassembled WGS sequence"/>
</dbReference>
<sequence>MNQHFLEKTQVVSGFVPVSMTSAQTGDYVSLKDYGRCAIVFFAAAGTAGDDPTITLTQAQDVSGTGVKALNFTRIDVKQGTLTSVGTFTTVTQAAGNTYTDATSAEVQKIWVIDVMAEDLDIANGFDCLKAAISDVGTNAQIGCMLYFMHEPRYASGTLPSAIVD</sequence>
<evidence type="ECO:0000313" key="1">
    <source>
        <dbReference type="EMBL" id="MFC5353549.1"/>
    </source>
</evidence>
<comment type="caution">
    <text evidence="1">The sequence shown here is derived from an EMBL/GenBank/DDBJ whole genome shotgun (WGS) entry which is preliminary data.</text>
</comment>
<reference evidence="2" key="1">
    <citation type="journal article" date="2019" name="Int. J. Syst. Evol. Microbiol.">
        <title>The Global Catalogue of Microorganisms (GCM) 10K type strain sequencing project: providing services to taxonomists for standard genome sequencing and annotation.</title>
        <authorList>
            <consortium name="The Broad Institute Genomics Platform"/>
            <consortium name="The Broad Institute Genome Sequencing Center for Infectious Disease"/>
            <person name="Wu L."/>
            <person name="Ma J."/>
        </authorList>
    </citation>
    <scope>NUCLEOTIDE SEQUENCE [LARGE SCALE GENOMIC DNA]</scope>
    <source>
        <strain evidence="2">CCUG 58760</strain>
    </source>
</reference>
<keyword evidence="2" id="KW-1185">Reference proteome</keyword>
<organism evidence="1 2">
    <name type="scientific">Azospirillum himalayense</name>
    <dbReference type="NCBI Taxonomy" id="654847"/>
    <lineage>
        <taxon>Bacteria</taxon>
        <taxon>Pseudomonadati</taxon>
        <taxon>Pseudomonadota</taxon>
        <taxon>Alphaproteobacteria</taxon>
        <taxon>Rhodospirillales</taxon>
        <taxon>Azospirillaceae</taxon>
        <taxon>Azospirillum</taxon>
    </lineage>
</organism>
<dbReference type="RefSeq" id="WP_376993375.1">
    <property type="nucleotide sequence ID" value="NZ_JBHSLC010000002.1"/>
</dbReference>
<proteinExistence type="predicted"/>
<name>A0ABW0FYF3_9PROT</name>
<gene>
    <name evidence="1" type="ORF">ACFPMG_00890</name>
</gene>